<organism evidence="2 3">
    <name type="scientific">Stylosanthes scabra</name>
    <dbReference type="NCBI Taxonomy" id="79078"/>
    <lineage>
        <taxon>Eukaryota</taxon>
        <taxon>Viridiplantae</taxon>
        <taxon>Streptophyta</taxon>
        <taxon>Embryophyta</taxon>
        <taxon>Tracheophyta</taxon>
        <taxon>Spermatophyta</taxon>
        <taxon>Magnoliopsida</taxon>
        <taxon>eudicotyledons</taxon>
        <taxon>Gunneridae</taxon>
        <taxon>Pentapetalae</taxon>
        <taxon>rosids</taxon>
        <taxon>fabids</taxon>
        <taxon>Fabales</taxon>
        <taxon>Fabaceae</taxon>
        <taxon>Papilionoideae</taxon>
        <taxon>50 kb inversion clade</taxon>
        <taxon>dalbergioids sensu lato</taxon>
        <taxon>Dalbergieae</taxon>
        <taxon>Pterocarpus clade</taxon>
        <taxon>Stylosanthes</taxon>
    </lineage>
</organism>
<dbReference type="Proteomes" id="UP001341840">
    <property type="component" value="Unassembled WGS sequence"/>
</dbReference>
<dbReference type="EMBL" id="JASCZI010040344">
    <property type="protein sequence ID" value="MED6130038.1"/>
    <property type="molecule type" value="Genomic_DNA"/>
</dbReference>
<accession>A0ABU6S1V5</accession>
<evidence type="ECO:0000313" key="3">
    <source>
        <dbReference type="Proteomes" id="UP001341840"/>
    </source>
</evidence>
<dbReference type="PANTHER" id="PTHR33054">
    <property type="entry name" value="CCHC-TYPE DOMAIN-CONTAINING PROTEIN"/>
    <property type="match status" value="1"/>
</dbReference>
<evidence type="ECO:0000256" key="1">
    <source>
        <dbReference type="SAM" id="MobiDB-lite"/>
    </source>
</evidence>
<keyword evidence="3" id="KW-1185">Reference proteome</keyword>
<feature type="compositionally biased region" description="Basic residues" evidence="1">
    <location>
        <begin position="39"/>
        <end position="52"/>
    </location>
</feature>
<feature type="non-terminal residue" evidence="2">
    <location>
        <position position="1"/>
    </location>
</feature>
<protein>
    <submittedName>
        <fullName evidence="2">Uncharacterized protein</fullName>
    </submittedName>
</protein>
<sequence length="80" mass="9516">VALKICQDDKIQRQLAREKTQNRIDLGTFCEQFGLPACHPRKPKRPSNRKVFKPNPEKNFRKPKRRFQKPNPGKPFQKNF</sequence>
<proteinExistence type="predicted"/>
<dbReference type="PANTHER" id="PTHR33054:SF9">
    <property type="entry name" value="CCHC-TYPE DOMAIN-CONTAINING PROTEIN"/>
    <property type="match status" value="1"/>
</dbReference>
<comment type="caution">
    <text evidence="2">The sequence shown here is derived from an EMBL/GenBank/DDBJ whole genome shotgun (WGS) entry which is preliminary data.</text>
</comment>
<gene>
    <name evidence="2" type="ORF">PIB30_114172</name>
</gene>
<evidence type="ECO:0000313" key="2">
    <source>
        <dbReference type="EMBL" id="MED6130038.1"/>
    </source>
</evidence>
<feature type="region of interest" description="Disordered" evidence="1">
    <location>
        <begin position="38"/>
        <end position="80"/>
    </location>
</feature>
<reference evidence="2 3" key="1">
    <citation type="journal article" date="2023" name="Plants (Basel)">
        <title>Bridging the Gap: Combining Genomics and Transcriptomics Approaches to Understand Stylosanthes scabra, an Orphan Legume from the Brazilian Caatinga.</title>
        <authorList>
            <person name="Ferreira-Neto J.R.C."/>
            <person name="da Silva M.D."/>
            <person name="Binneck E."/>
            <person name="de Melo N.F."/>
            <person name="da Silva R.H."/>
            <person name="de Melo A.L.T.M."/>
            <person name="Pandolfi V."/>
            <person name="Bustamante F.O."/>
            <person name="Brasileiro-Vidal A.C."/>
            <person name="Benko-Iseppon A.M."/>
        </authorList>
    </citation>
    <scope>NUCLEOTIDE SEQUENCE [LARGE SCALE GENOMIC DNA]</scope>
    <source>
        <tissue evidence="2">Leaves</tissue>
    </source>
</reference>
<name>A0ABU6S1V5_9FABA</name>